<dbReference type="EMBL" id="CALNXI010000293">
    <property type="protein sequence ID" value="CAH3024188.1"/>
    <property type="molecule type" value="Genomic_DNA"/>
</dbReference>
<dbReference type="Gene3D" id="1.10.720.30">
    <property type="entry name" value="SAP domain"/>
    <property type="match status" value="1"/>
</dbReference>
<comment type="caution">
    <text evidence="3">The sequence shown here is derived from an EMBL/GenBank/DDBJ whole genome shotgun (WGS) entry which is preliminary data.</text>
</comment>
<gene>
    <name evidence="3" type="ORF">PEVE_00021931</name>
</gene>
<accession>A0ABN8M6T9</accession>
<dbReference type="PANTHER" id="PTHR24104">
    <property type="entry name" value="E3 UBIQUITIN-PROTEIN LIGASE NHLRC1-RELATED"/>
    <property type="match status" value="1"/>
</dbReference>
<dbReference type="Pfam" id="PF02037">
    <property type="entry name" value="SAP"/>
    <property type="match status" value="1"/>
</dbReference>
<evidence type="ECO:0000256" key="1">
    <source>
        <dbReference type="SAM" id="SignalP"/>
    </source>
</evidence>
<protein>
    <recommendedName>
        <fullName evidence="2">SAP domain-containing protein</fullName>
    </recommendedName>
</protein>
<dbReference type="InterPro" id="IPR003034">
    <property type="entry name" value="SAP_dom"/>
</dbReference>
<reference evidence="3 4" key="1">
    <citation type="submission" date="2022-05" db="EMBL/GenBank/DDBJ databases">
        <authorList>
            <consortium name="Genoscope - CEA"/>
            <person name="William W."/>
        </authorList>
    </citation>
    <scope>NUCLEOTIDE SEQUENCE [LARGE SCALE GENOMIC DNA]</scope>
</reference>
<sequence>VLRCLFSLFILYRSEVEWENTQETSDSEYSEGSEYTFPCLALEELDPVVIMLQQEIESKKLERNHIFYRCLKNALEFAQKSSNPREQFQHDGTINTYMETLEFHGKPKTMNLLRGPGHRNQGRGGTFQFNWKDWNLPFIPSKTTRDKNKAGYTTRNGIIKSLLIAYLLLAQLEDSEVQPLLQSSSLLLIPAALATDGMSLKPGLQFDRRLKELVGLLFPVTLAFAKENPLPDPSFLRDSFVVEANALVVTALDNKLSLPVGNDYTSKKTNGDAVKKRIETRVKQLQICLHCLLGVSTETCMNVIVSSGDACSSYCQDCASNNSICQTCQSNGQKFVEEPLRACTRCINSGIQCVKLLVLAWSADCEENNKQAMLKLIQEKTGGTFPPKLHFLLPIPEATHVAKCLKGSFSNWFLNKGGERFNLSNLRTLYNDPNPAMREKMRSVVTLSAVRNRDRMSVPDLLTINKESVRVLLASVPRITQTLIPEPYRLYKGNARGVVDHPTGLCIAPEGKLFVADNSKSRVFQGRLHYPVDVSEVSGSLMNPQGLAYLNNVLYVADMGNKRVAYLPLSSSVFLKPNSMKVSELRPALEERQIPTAGLQKKDMVARLKEWMTKAQRENKVDCTKFSSLPLNTARSTPLSTPLAVCGFGTDLLFISDLHTHRVLQVSITNNGAVLKGSVISEILLKDSALPLGISVATGNLLVADSSDEGGLLRIDLSTNAETVLVSNKSSSCQRIHGIAVDENGDLIFTDRDARKLRLLSNGTVKDIAGSGVNSSKDGSSSSCSFEQPTAVCIEGKTIYVADTAVGRVCMVTPTSALSLYLEQTDTVCKTFGIHLPGISPNIYSISQAIAAFRDVSSLLSTWERETAESLCRASTVQGPQGTPSSKSIQSVKVILESLGILKESLSYINADFISHVRLASLLTLVVEHLFSKMRSRNPTPTLLEYAQLFGPTMKENVKQLTKCGFHYFTASSSFYELPDGGSLHFTDVPVIPQLPTKSMPIGDQKVLRDWRDNYGQPVAQVTVRNQSTKDNVGTLPLYSYTRPQPIPQPLSFSFPTETSSSRQGSLHSNVSNAELLFSSQTVLAIKPGLVGLTERTLISTPFYLGVAAEDIYQDQHRAYLPKINIFYPSEQNIYLFERNDQVDLPKEAVGLVLDALTPAASEEIILPEEIYEGVVSVFRETRDLCTEGDESITDSVADEADFSDDELNSVVCVDSVTLPTISTSRVGRNIRPPTRLDL</sequence>
<dbReference type="Gene3D" id="2.120.10.30">
    <property type="entry name" value="TolB, C-terminal domain"/>
    <property type="match status" value="2"/>
</dbReference>
<dbReference type="SUPFAM" id="SSF101898">
    <property type="entry name" value="NHL repeat"/>
    <property type="match status" value="1"/>
</dbReference>
<evidence type="ECO:0000313" key="4">
    <source>
        <dbReference type="Proteomes" id="UP001159427"/>
    </source>
</evidence>
<dbReference type="InterPro" id="IPR011042">
    <property type="entry name" value="6-blade_b-propeller_TolB-like"/>
</dbReference>
<proteinExistence type="predicted"/>
<dbReference type="InterPro" id="IPR050952">
    <property type="entry name" value="TRIM-NHL_E3_ligases"/>
</dbReference>
<evidence type="ECO:0000259" key="2">
    <source>
        <dbReference type="SMART" id="SM00513"/>
    </source>
</evidence>
<feature type="signal peptide" evidence="1">
    <location>
        <begin position="1"/>
        <end position="18"/>
    </location>
</feature>
<feature type="domain" description="SAP" evidence="2">
    <location>
        <begin position="577"/>
        <end position="612"/>
    </location>
</feature>
<evidence type="ECO:0000313" key="3">
    <source>
        <dbReference type="EMBL" id="CAH3024188.1"/>
    </source>
</evidence>
<feature type="chain" id="PRO_5045315154" description="SAP domain-containing protein" evidence="1">
    <location>
        <begin position="19"/>
        <end position="1239"/>
    </location>
</feature>
<organism evidence="3 4">
    <name type="scientific">Porites evermanni</name>
    <dbReference type="NCBI Taxonomy" id="104178"/>
    <lineage>
        <taxon>Eukaryota</taxon>
        <taxon>Metazoa</taxon>
        <taxon>Cnidaria</taxon>
        <taxon>Anthozoa</taxon>
        <taxon>Hexacorallia</taxon>
        <taxon>Scleractinia</taxon>
        <taxon>Fungiina</taxon>
        <taxon>Poritidae</taxon>
        <taxon>Porites</taxon>
    </lineage>
</organism>
<dbReference type="InterPro" id="IPR036361">
    <property type="entry name" value="SAP_dom_sf"/>
</dbReference>
<name>A0ABN8M6T9_9CNID</name>
<feature type="non-terminal residue" evidence="3">
    <location>
        <position position="1"/>
    </location>
</feature>
<keyword evidence="1" id="KW-0732">Signal</keyword>
<dbReference type="Proteomes" id="UP001159427">
    <property type="component" value="Unassembled WGS sequence"/>
</dbReference>
<dbReference type="SMART" id="SM00513">
    <property type="entry name" value="SAP"/>
    <property type="match status" value="1"/>
</dbReference>
<keyword evidence="4" id="KW-1185">Reference proteome</keyword>